<evidence type="ECO:0000259" key="10">
    <source>
        <dbReference type="Pfam" id="PF17745"/>
    </source>
</evidence>
<feature type="compositionally biased region" description="Basic and acidic residues" evidence="8">
    <location>
        <begin position="276"/>
        <end position="293"/>
    </location>
</feature>
<evidence type="ECO:0000256" key="5">
    <source>
        <dbReference type="ARBA" id="ARBA00023242"/>
    </source>
</evidence>
<dbReference type="AlphaFoldDB" id="A0A1B6HFF3"/>
<dbReference type="Gene3D" id="1.10.20.120">
    <property type="match status" value="1"/>
</dbReference>
<evidence type="ECO:0000256" key="6">
    <source>
        <dbReference type="ARBA" id="ARBA00024778"/>
    </source>
</evidence>
<comment type="subunit">
    <text evidence="3">The RNase H2 complex is a heterotrimer composed of the catalytic subunit RNASEH2A and the non-catalytic subunits RNASEH2B and RNASEH2C.</text>
</comment>
<dbReference type="EMBL" id="GECU01034298">
    <property type="protein sequence ID" value="JAS73408.1"/>
    <property type="molecule type" value="Transcribed_RNA"/>
</dbReference>
<keyword evidence="5" id="KW-0539">Nucleus</keyword>
<comment type="similarity">
    <text evidence="2">Belongs to the RNase H2 subunit B family.</text>
</comment>
<feature type="compositionally biased region" description="Polar residues" evidence="8">
    <location>
        <begin position="297"/>
        <end position="310"/>
    </location>
</feature>
<evidence type="ECO:0000313" key="11">
    <source>
        <dbReference type="EMBL" id="JAS73408.1"/>
    </source>
</evidence>
<feature type="compositionally biased region" description="Basic and acidic residues" evidence="8">
    <location>
        <begin position="254"/>
        <end position="265"/>
    </location>
</feature>
<dbReference type="PANTHER" id="PTHR13383:SF11">
    <property type="entry name" value="RIBONUCLEASE H2 SUBUNIT B"/>
    <property type="match status" value="1"/>
</dbReference>
<protein>
    <recommendedName>
        <fullName evidence="4">Ribonuclease H2 subunit B</fullName>
    </recommendedName>
    <alternativeName>
        <fullName evidence="7">Ribonuclease HI subunit B</fullName>
    </alternativeName>
</protein>
<evidence type="ECO:0000256" key="8">
    <source>
        <dbReference type="SAM" id="MobiDB-lite"/>
    </source>
</evidence>
<feature type="domain" description="Rnh202 triple barrel" evidence="10">
    <location>
        <begin position="41"/>
        <end position="99"/>
    </location>
</feature>
<dbReference type="Pfam" id="PF17745">
    <property type="entry name" value="Ydr279_N"/>
    <property type="match status" value="1"/>
</dbReference>
<dbReference type="InterPro" id="IPR041195">
    <property type="entry name" value="Rnh202_N"/>
</dbReference>
<reference evidence="11" key="1">
    <citation type="submission" date="2015-11" db="EMBL/GenBank/DDBJ databases">
        <title>De novo transcriptome assembly of four potential Pierce s Disease insect vectors from Arizona vineyards.</title>
        <authorList>
            <person name="Tassone E.E."/>
        </authorList>
    </citation>
    <scope>NUCLEOTIDE SEQUENCE</scope>
</reference>
<evidence type="ECO:0000256" key="4">
    <source>
        <dbReference type="ARBA" id="ARBA00019062"/>
    </source>
</evidence>
<comment type="subcellular location">
    <subcellularLocation>
        <location evidence="1">Nucleus</location>
    </subcellularLocation>
</comment>
<evidence type="ECO:0000256" key="2">
    <source>
        <dbReference type="ARBA" id="ARBA00009823"/>
    </source>
</evidence>
<name>A0A1B6HFF3_9HEMI</name>
<evidence type="ECO:0000259" key="9">
    <source>
        <dbReference type="Pfam" id="PF09468"/>
    </source>
</evidence>
<dbReference type="PANTHER" id="PTHR13383">
    <property type="entry name" value="RIBONUCLEASE H2 SUBUNIT B"/>
    <property type="match status" value="1"/>
</dbReference>
<dbReference type="GO" id="GO:0006401">
    <property type="term" value="P:RNA catabolic process"/>
    <property type="evidence" value="ECO:0007669"/>
    <property type="project" value="TreeGrafter"/>
</dbReference>
<dbReference type="Gene3D" id="2.20.25.530">
    <property type="match status" value="1"/>
</dbReference>
<dbReference type="CDD" id="cd09270">
    <property type="entry name" value="RNase_H2-B"/>
    <property type="match status" value="1"/>
</dbReference>
<feature type="region of interest" description="Disordered" evidence="8">
    <location>
        <begin position="229"/>
        <end position="310"/>
    </location>
</feature>
<dbReference type="Pfam" id="PF09468">
    <property type="entry name" value="RNase_H2-Ydr279"/>
    <property type="match status" value="1"/>
</dbReference>
<dbReference type="FunFam" id="1.10.20.120:FF:000002">
    <property type="entry name" value="Ribonuclease H2 subunit B"/>
    <property type="match status" value="1"/>
</dbReference>
<dbReference type="InterPro" id="IPR019024">
    <property type="entry name" value="RNase_H2_suB_wHTH"/>
</dbReference>
<organism evidence="11">
    <name type="scientific">Homalodisca liturata</name>
    <dbReference type="NCBI Taxonomy" id="320908"/>
    <lineage>
        <taxon>Eukaryota</taxon>
        <taxon>Metazoa</taxon>
        <taxon>Ecdysozoa</taxon>
        <taxon>Arthropoda</taxon>
        <taxon>Hexapoda</taxon>
        <taxon>Insecta</taxon>
        <taxon>Pterygota</taxon>
        <taxon>Neoptera</taxon>
        <taxon>Paraneoptera</taxon>
        <taxon>Hemiptera</taxon>
        <taxon>Auchenorrhyncha</taxon>
        <taxon>Membracoidea</taxon>
        <taxon>Cicadellidae</taxon>
        <taxon>Cicadellinae</taxon>
        <taxon>Proconiini</taxon>
        <taxon>Homalodisca</taxon>
    </lineage>
</organism>
<sequence>MPRVKASPKKCVKPTNPQSSWVFLLKGEAFEVPEGYAGSGTPDVVQLRHPQSGAPAMFLFSPGDSLIQEVLTFSENKRSWFIDDNVKSDGKMHLSTPIDPIFLVLPYLRKTQLACPLDQILKDDEFPETERLLSCSGLKHLSQVADKKGDEELNAYKYNEEKTLSWLTRKTERVSEILRQKGIHVSSNNAVSATFVKTNTDTTENYLKYAHGVVSEYLADDLSARLSKHLGLPEPETGPNKRKQLASANTNTEATHKRPKLEAQEPLKNGAALDLSKPEKVPKTSITAKDKARAKSATGSKNISSFFKKK</sequence>
<evidence type="ECO:0000256" key="7">
    <source>
        <dbReference type="ARBA" id="ARBA00033464"/>
    </source>
</evidence>
<evidence type="ECO:0000256" key="3">
    <source>
        <dbReference type="ARBA" id="ARBA00011277"/>
    </source>
</evidence>
<proteinExistence type="inferred from homology"/>
<accession>A0A1B6HFF3</accession>
<comment type="function">
    <text evidence="6">Non catalytic subunit of RNase H2, an endonuclease that specifically degrades the RNA of RNA:DNA hybrids. Participates in DNA replication, possibly by mediating the removal of lagging-strand Okazaki fragment RNA primers during DNA replication. Mediates the excision of single ribonucleotides from DNA:RNA duplexes.</text>
</comment>
<dbReference type="GO" id="GO:0005654">
    <property type="term" value="C:nucleoplasm"/>
    <property type="evidence" value="ECO:0007669"/>
    <property type="project" value="TreeGrafter"/>
</dbReference>
<evidence type="ECO:0000256" key="1">
    <source>
        <dbReference type="ARBA" id="ARBA00004123"/>
    </source>
</evidence>
<gene>
    <name evidence="11" type="ORF">g.12135</name>
</gene>
<dbReference type="GO" id="GO:0032299">
    <property type="term" value="C:ribonuclease H2 complex"/>
    <property type="evidence" value="ECO:0007669"/>
    <property type="project" value="InterPro"/>
</dbReference>
<feature type="domain" description="Ribonuclease H2 subunit B wHTH" evidence="9">
    <location>
        <begin position="102"/>
        <end position="226"/>
    </location>
</feature>
<dbReference type="InterPro" id="IPR040456">
    <property type="entry name" value="RNase_H2_suB"/>
</dbReference>